<dbReference type="GO" id="GO:0098609">
    <property type="term" value="P:cell-cell adhesion"/>
    <property type="evidence" value="ECO:0007669"/>
    <property type="project" value="TreeGrafter"/>
</dbReference>
<name>A0A1I8FC56_9PLAT</name>
<keyword evidence="5" id="KW-1185">Reference proteome</keyword>
<protein>
    <submittedName>
        <fullName evidence="6">PDZ domain-containing protein</fullName>
    </submittedName>
</protein>
<evidence type="ECO:0000256" key="2">
    <source>
        <dbReference type="ARBA" id="ARBA00023136"/>
    </source>
</evidence>
<evidence type="ECO:0000313" key="6">
    <source>
        <dbReference type="WBParaSite" id="maker-unitig_28943-snap-gene-0.2-mRNA-1"/>
    </source>
</evidence>
<reference evidence="6" key="1">
    <citation type="submission" date="2016-11" db="UniProtKB">
        <authorList>
            <consortium name="WormBaseParasite"/>
        </authorList>
    </citation>
    <scope>IDENTIFICATION</scope>
</reference>
<evidence type="ECO:0000313" key="5">
    <source>
        <dbReference type="Proteomes" id="UP000095280"/>
    </source>
</evidence>
<dbReference type="Proteomes" id="UP000095280">
    <property type="component" value="Unplaced"/>
</dbReference>
<dbReference type="InterPro" id="IPR050614">
    <property type="entry name" value="Synaptic_Scaffolding_LAP-MAGUK"/>
</dbReference>
<keyword evidence="2" id="KW-0472">Membrane</keyword>
<evidence type="ECO:0000256" key="1">
    <source>
        <dbReference type="ARBA" id="ARBA00004370"/>
    </source>
</evidence>
<dbReference type="Gene3D" id="2.30.42.10">
    <property type="match status" value="2"/>
</dbReference>
<dbReference type="GO" id="GO:0045197">
    <property type="term" value="P:establishment or maintenance of epithelial cell apical/basal polarity"/>
    <property type="evidence" value="ECO:0007669"/>
    <property type="project" value="TreeGrafter"/>
</dbReference>
<sequence>MENSASCRPMGRRASVCDMDRRGSRKKPAAPSSPPLPPPDSSVGAFEVVLRRLAGQGFGFSIAGGVDEPHQPGDSRLFVTKVAPGGVAESDGRMSVGDVILAVNGVDVTSVSHEAAVSALKMSGAQLSLLMLRPPPQPQPALKPTAEAAPLPAEPPTARGLGFSIAGGTDNQHLPGDDSIFVTKVIDGGAAQHSGRIGFGDRLLAEAVATLKATGDRVRLTVGKATPEEVALLIELDEAARLEEQEAEAAAAVSGFQGPPDAPEQQQEVQRTRRPPCSFIPSSAPGGAVTDCMADWLAGFGFNQAAQMKQRGCCSSAIGYNFNPVRSAMRGNYSRRGRLMRRTTHTRTGPALVPIAVGFSTSRPAAGVAVSASVCRGLRARALHRLRTMRKRSGDSAPHSNLPVLLSALLSSSSAPLAQRAAAFDSRDRGSVDCVSGGTRCRLLERPHLDGELNG</sequence>
<dbReference type="SUPFAM" id="SSF50156">
    <property type="entry name" value="PDZ domain-like"/>
    <property type="match status" value="2"/>
</dbReference>
<accession>A0A1I8FC56</accession>
<feature type="compositionally biased region" description="Low complexity" evidence="3">
    <location>
        <begin position="142"/>
        <end position="151"/>
    </location>
</feature>
<dbReference type="GO" id="GO:0030054">
    <property type="term" value="C:cell junction"/>
    <property type="evidence" value="ECO:0007669"/>
    <property type="project" value="TreeGrafter"/>
</dbReference>
<dbReference type="PANTHER" id="PTHR23119">
    <property type="entry name" value="DISCS LARGE"/>
    <property type="match status" value="1"/>
</dbReference>
<organism evidence="5 6">
    <name type="scientific">Macrostomum lignano</name>
    <dbReference type="NCBI Taxonomy" id="282301"/>
    <lineage>
        <taxon>Eukaryota</taxon>
        <taxon>Metazoa</taxon>
        <taxon>Spiralia</taxon>
        <taxon>Lophotrochozoa</taxon>
        <taxon>Platyhelminthes</taxon>
        <taxon>Rhabditophora</taxon>
        <taxon>Macrostomorpha</taxon>
        <taxon>Macrostomida</taxon>
        <taxon>Macrostomidae</taxon>
        <taxon>Macrostomum</taxon>
    </lineage>
</organism>
<proteinExistence type="predicted"/>
<dbReference type="GO" id="GO:0019901">
    <property type="term" value="F:protein kinase binding"/>
    <property type="evidence" value="ECO:0007669"/>
    <property type="project" value="TreeGrafter"/>
</dbReference>
<feature type="region of interest" description="Disordered" evidence="3">
    <location>
        <begin position="135"/>
        <end position="154"/>
    </location>
</feature>
<evidence type="ECO:0000259" key="4">
    <source>
        <dbReference type="PROSITE" id="PS50106"/>
    </source>
</evidence>
<feature type="region of interest" description="Disordered" evidence="3">
    <location>
        <begin position="247"/>
        <end position="282"/>
    </location>
</feature>
<dbReference type="PROSITE" id="PS50106">
    <property type="entry name" value="PDZ"/>
    <property type="match status" value="2"/>
</dbReference>
<dbReference type="Pfam" id="PF00595">
    <property type="entry name" value="PDZ"/>
    <property type="match status" value="2"/>
</dbReference>
<evidence type="ECO:0000256" key="3">
    <source>
        <dbReference type="SAM" id="MobiDB-lite"/>
    </source>
</evidence>
<dbReference type="PANTHER" id="PTHR23119:SF51">
    <property type="entry name" value="DISKS LARGE 1 TUMOR SUPPRESSOR PROTEIN"/>
    <property type="match status" value="1"/>
</dbReference>
<dbReference type="WBParaSite" id="maker-unitig_28943-snap-gene-0.2-mRNA-1">
    <property type="protein sequence ID" value="maker-unitig_28943-snap-gene-0.2-mRNA-1"/>
    <property type="gene ID" value="maker-unitig_28943-snap-gene-0.2"/>
</dbReference>
<dbReference type="InterPro" id="IPR001478">
    <property type="entry name" value="PDZ"/>
</dbReference>
<dbReference type="GO" id="GO:0016323">
    <property type="term" value="C:basolateral plasma membrane"/>
    <property type="evidence" value="ECO:0007669"/>
    <property type="project" value="TreeGrafter"/>
</dbReference>
<dbReference type="GO" id="GO:0043113">
    <property type="term" value="P:receptor clustering"/>
    <property type="evidence" value="ECO:0007669"/>
    <property type="project" value="TreeGrafter"/>
</dbReference>
<feature type="domain" description="PDZ" evidence="4">
    <location>
        <begin position="148"/>
        <end position="238"/>
    </location>
</feature>
<feature type="region of interest" description="Disordered" evidence="3">
    <location>
        <begin position="1"/>
        <end position="43"/>
    </location>
</feature>
<feature type="domain" description="PDZ" evidence="4">
    <location>
        <begin position="47"/>
        <end position="135"/>
    </location>
</feature>
<comment type="subcellular location">
    <subcellularLocation>
        <location evidence="1">Membrane</location>
    </subcellularLocation>
</comment>
<dbReference type="GO" id="GO:0097120">
    <property type="term" value="P:receptor localization to synapse"/>
    <property type="evidence" value="ECO:0007669"/>
    <property type="project" value="TreeGrafter"/>
</dbReference>
<dbReference type="InterPro" id="IPR036034">
    <property type="entry name" value="PDZ_sf"/>
</dbReference>
<dbReference type="AlphaFoldDB" id="A0A1I8FC56"/>
<feature type="compositionally biased region" description="Pro residues" evidence="3">
    <location>
        <begin position="31"/>
        <end position="40"/>
    </location>
</feature>
<dbReference type="SMART" id="SM00228">
    <property type="entry name" value="PDZ"/>
    <property type="match status" value="2"/>
</dbReference>